<dbReference type="EMBL" id="BAAFRS010000244">
    <property type="protein sequence ID" value="GAB1225132.1"/>
    <property type="molecule type" value="Genomic_DNA"/>
</dbReference>
<dbReference type="Pfam" id="PF14701">
    <property type="entry name" value="hDGE_amylase"/>
    <property type="match status" value="1"/>
</dbReference>
<feature type="domain" description="Glycogen debranching enzyme glucanotransferase" evidence="1">
    <location>
        <begin position="1"/>
        <end position="267"/>
    </location>
</feature>
<evidence type="ECO:0000313" key="2">
    <source>
        <dbReference type="EMBL" id="GAB1225132.1"/>
    </source>
</evidence>
<keyword evidence="3" id="KW-1185">Reference proteome</keyword>
<dbReference type="InterPro" id="IPR032792">
    <property type="entry name" value="AGL_glucanoTrfase"/>
</dbReference>
<evidence type="ECO:0000313" key="3">
    <source>
        <dbReference type="Proteomes" id="UP001628156"/>
    </source>
</evidence>
<dbReference type="SUPFAM" id="SSF51445">
    <property type="entry name" value="(Trans)glycosidases"/>
    <property type="match status" value="1"/>
</dbReference>
<dbReference type="Proteomes" id="UP001628156">
    <property type="component" value="Unassembled WGS sequence"/>
</dbReference>
<protein>
    <recommendedName>
        <fullName evidence="1">Glycogen debranching enzyme glucanotransferase domain-containing protein</fullName>
    </recommendedName>
</protein>
<accession>A0ABQ0DQJ1</accession>
<dbReference type="PANTHER" id="PTHR10569">
    <property type="entry name" value="GLYCOGEN DEBRANCHING ENZYME"/>
    <property type="match status" value="1"/>
</dbReference>
<proteinExistence type="predicted"/>
<reference evidence="2 3" key="1">
    <citation type="journal article" date="2019" name="PLoS Negl. Trop. Dis.">
        <title>Whole genome sequencing of Entamoeba nuttalli reveals mammalian host-related molecular signatures and a novel octapeptide-repeat surface protein.</title>
        <authorList>
            <person name="Tanaka M."/>
            <person name="Makiuchi T."/>
            <person name="Komiyama T."/>
            <person name="Shiina T."/>
            <person name="Osaki K."/>
            <person name="Tachibana H."/>
        </authorList>
    </citation>
    <scope>NUCLEOTIDE SEQUENCE [LARGE SCALE GENOMIC DNA]</scope>
    <source>
        <strain evidence="2 3">P19-061405</strain>
    </source>
</reference>
<sequence length="267" mass="31552">MGKIDTWEEHYKTMKECGYNCIHLTPIQKIGPSGSAYSISEHLDIENNIFKEEMSKEEKYQKIEESIYQLRNKYEIGSIIDIVLSHISSKSPLVIEHPEICYTIEKCPHLKIGYKFDSLIHQCITDIINDNYPEGLGIFHTENDVYRFMEYFKEKYIIPGEFWLYYVIDVNKHKEEYLKYEKEHKEGKRGKEGSAEELAKRLEKYVMVDGSYEKNHIRINIEKGFEEVPNLEGFIKAIDVLNVDNYRKYDEDINAAIQNCTNTIKYK</sequence>
<name>A0ABQ0DQJ1_9EUKA</name>
<dbReference type="PANTHER" id="PTHR10569:SF2">
    <property type="entry name" value="GLYCOGEN DEBRANCHING ENZYME"/>
    <property type="match status" value="1"/>
</dbReference>
<dbReference type="InterPro" id="IPR017853">
    <property type="entry name" value="GH"/>
</dbReference>
<feature type="non-terminal residue" evidence="2">
    <location>
        <position position="267"/>
    </location>
</feature>
<dbReference type="InterPro" id="IPR010401">
    <property type="entry name" value="AGL/Gdb1"/>
</dbReference>
<gene>
    <name evidence="2" type="ORF">ENUP19_0244G0001</name>
</gene>
<organism evidence="2 3">
    <name type="scientific">Entamoeba nuttalli</name>
    <dbReference type="NCBI Taxonomy" id="412467"/>
    <lineage>
        <taxon>Eukaryota</taxon>
        <taxon>Amoebozoa</taxon>
        <taxon>Evosea</taxon>
        <taxon>Archamoebae</taxon>
        <taxon>Mastigamoebida</taxon>
        <taxon>Entamoebidae</taxon>
        <taxon>Entamoeba</taxon>
    </lineage>
</organism>
<dbReference type="Gene3D" id="3.20.20.80">
    <property type="entry name" value="Glycosidases"/>
    <property type="match status" value="1"/>
</dbReference>
<evidence type="ECO:0000259" key="1">
    <source>
        <dbReference type="Pfam" id="PF14701"/>
    </source>
</evidence>
<comment type="caution">
    <text evidence="2">The sequence shown here is derived from an EMBL/GenBank/DDBJ whole genome shotgun (WGS) entry which is preliminary data.</text>
</comment>